<keyword evidence="5" id="KW-1134">Transmembrane beta strand</keyword>
<protein>
    <recommendedName>
        <fullName evidence="18">Trimeric autotransporter adhesin YadA-like head domain-containing protein</fullName>
    </recommendedName>
</protein>
<evidence type="ECO:0000259" key="14">
    <source>
        <dbReference type="Pfam" id="PF05658"/>
    </source>
</evidence>
<dbReference type="CDD" id="cd12820">
    <property type="entry name" value="LbR_YadA-like"/>
    <property type="match status" value="3"/>
</dbReference>
<keyword evidence="10" id="KW-0998">Cell outer membrane</keyword>
<evidence type="ECO:0000256" key="5">
    <source>
        <dbReference type="ARBA" id="ARBA00022452"/>
    </source>
</evidence>
<dbReference type="SUPFAM" id="SSF54523">
    <property type="entry name" value="Pili subunits"/>
    <property type="match status" value="1"/>
</dbReference>
<organism evidence="16 17">
    <name type="scientific">Alkalicaulis satelles</name>
    <dbReference type="NCBI Taxonomy" id="2609175"/>
    <lineage>
        <taxon>Bacteria</taxon>
        <taxon>Pseudomonadati</taxon>
        <taxon>Pseudomonadota</taxon>
        <taxon>Alphaproteobacteria</taxon>
        <taxon>Maricaulales</taxon>
        <taxon>Maricaulaceae</taxon>
        <taxon>Alkalicaulis</taxon>
    </lineage>
</organism>
<evidence type="ECO:0000256" key="12">
    <source>
        <dbReference type="SAM" id="SignalP"/>
    </source>
</evidence>
<dbReference type="GO" id="GO:0009279">
    <property type="term" value="C:cell outer membrane"/>
    <property type="evidence" value="ECO:0007669"/>
    <property type="project" value="UniProtKB-SubCell"/>
</dbReference>
<feature type="domain" description="Trimeric autotransporter adhesin YadA-like stalk" evidence="15">
    <location>
        <begin position="463"/>
        <end position="497"/>
    </location>
</feature>
<feature type="domain" description="Trimeric autotransporter adhesin YadA-like stalk" evidence="15">
    <location>
        <begin position="360"/>
        <end position="394"/>
    </location>
</feature>
<comment type="subcellular location">
    <subcellularLocation>
        <location evidence="2">Cell outer membrane</location>
    </subcellularLocation>
    <subcellularLocation>
        <location evidence="1">Cell surface</location>
    </subcellularLocation>
</comment>
<dbReference type="RefSeq" id="WP_150023124.1">
    <property type="nucleotide sequence ID" value="NZ_VWOJ01000002.1"/>
</dbReference>
<dbReference type="EMBL" id="VWOJ01000002">
    <property type="protein sequence ID" value="KAA5803856.1"/>
    <property type="molecule type" value="Genomic_DNA"/>
</dbReference>
<feature type="domain" description="Trimeric autotransporter adhesin YadA-like head" evidence="14">
    <location>
        <begin position="115"/>
        <end position="140"/>
    </location>
</feature>
<evidence type="ECO:0000256" key="7">
    <source>
        <dbReference type="ARBA" id="ARBA00022729"/>
    </source>
</evidence>
<feature type="domain" description="Trimeric autotransporter adhesin YadA-like C-terminal membrane anchor" evidence="13">
    <location>
        <begin position="813"/>
        <end position="869"/>
    </location>
</feature>
<feature type="domain" description="Trimeric autotransporter adhesin YadA-like head" evidence="14">
    <location>
        <begin position="300"/>
        <end position="326"/>
    </location>
</feature>
<dbReference type="InterPro" id="IPR008635">
    <property type="entry name" value="Coiled_stalk_dom"/>
</dbReference>
<dbReference type="GO" id="GO:0015031">
    <property type="term" value="P:protein transport"/>
    <property type="evidence" value="ECO:0007669"/>
    <property type="project" value="UniProtKB-KW"/>
</dbReference>
<evidence type="ECO:0000256" key="2">
    <source>
        <dbReference type="ARBA" id="ARBA00004442"/>
    </source>
</evidence>
<evidence type="ECO:0000313" key="16">
    <source>
        <dbReference type="EMBL" id="KAA5803856.1"/>
    </source>
</evidence>
<feature type="domain" description="Trimeric autotransporter adhesin YadA-like head" evidence="14">
    <location>
        <begin position="328"/>
        <end position="352"/>
    </location>
</feature>
<evidence type="ECO:0000256" key="3">
    <source>
        <dbReference type="ARBA" id="ARBA00005848"/>
    </source>
</evidence>
<proteinExistence type="inferred from homology"/>
<feature type="region of interest" description="Disordered" evidence="11">
    <location>
        <begin position="37"/>
        <end position="58"/>
    </location>
</feature>
<dbReference type="Pfam" id="PF03895">
    <property type="entry name" value="YadA_anchor"/>
    <property type="match status" value="1"/>
</dbReference>
<evidence type="ECO:0000256" key="10">
    <source>
        <dbReference type="ARBA" id="ARBA00023237"/>
    </source>
</evidence>
<sequence>MPNVFKSRGAQARRIKWAVLTTTALLPLALAAEAAGQTPRECPDGTTGPGEQDGTGNAACQTTASAYGQFNLASGGSSSAFGRSNTASGGGSSAFGISNIASGSGSSAFGRLNIASGFTSSAFGNDSTASGGFASAFGWGNTASGNSSIAVGTGNTASGAQSSAFGFRSITDPGADGALAVGGWYDRNGNTAVNAATELTFALGRYSAAVGSGVRAEGEASSAFGVGSTAEGDFASAFGFLNTAGGDNSVAFGYENTTGANFSSAVGYTNTASGEESHALGGFNEAQGFQSSAVGYFNIASGLQGSAFGAFSQASGDRSSAFGYGSIASAEGATAIGFEAVADRAFTVAIGSLGNERNLIHVADGVEDTDAVNLRQVTGLTDALDARITANTDGLGVLGTDLGALDGRVTTAESEIAALQGQISTGSVGLVLQAGADAVVTVAAATGGAAVDFTGADGARTLSGVAEGDVSASSDEAVTGAQLFAANAAISSNSTGIELANQRLADSLGAGAAFDAGTGLFTGPSFVVMGNPYDNVGGAIGALNTQVVENTADIADLKSTGAGGGGTGGSGDPAQDARIAALEAQLAALQGALQTASDQLAAIQQGNVIGGTVTDSTNLAAGDGSQATGHGDTAYGVGASATGDPSTAIGFQAQASGQHSTAIGGNAQATGDLSVALGQASGANATALGQGAAASGANSTAVGQGASAAFDNAIAIGQGVAATRDNQVAIGSGSNTYTLAGINSAASRAAQTGRTYMVTADAMGNLATMDIEPWFARIEGLEDSVSRTDGRLRTQADGIAVSLALGGAQVIQPGQTFSVSANLGHFDGSSAVGFGAIGRARENVFVNVGIGAGSRTGAVAGRAGISWGW</sequence>
<evidence type="ECO:0008006" key="18">
    <source>
        <dbReference type="Google" id="ProtNLM"/>
    </source>
</evidence>
<dbReference type="InterPro" id="IPR008640">
    <property type="entry name" value="Adhesin_Head_dom"/>
</dbReference>
<evidence type="ECO:0000259" key="13">
    <source>
        <dbReference type="Pfam" id="PF03895"/>
    </source>
</evidence>
<feature type="domain" description="Trimeric autotransporter adhesin YadA-like head" evidence="14">
    <location>
        <begin position="680"/>
        <end position="706"/>
    </location>
</feature>
<feature type="chain" id="PRO_5024297100" description="Trimeric autotransporter adhesin YadA-like head domain-containing protein" evidence="12">
    <location>
        <begin position="35"/>
        <end position="869"/>
    </location>
</feature>
<dbReference type="InterPro" id="IPR045584">
    <property type="entry name" value="Pilin-like"/>
</dbReference>
<dbReference type="AlphaFoldDB" id="A0A5M6ZGI3"/>
<dbReference type="InterPro" id="IPR011049">
    <property type="entry name" value="Serralysin-like_metalloprot_C"/>
</dbReference>
<dbReference type="InterPro" id="IPR005594">
    <property type="entry name" value="YadA_C"/>
</dbReference>
<evidence type="ECO:0000256" key="9">
    <source>
        <dbReference type="ARBA" id="ARBA00023136"/>
    </source>
</evidence>
<reference evidence="16 17" key="1">
    <citation type="submission" date="2019-09" db="EMBL/GenBank/DDBJ databases">
        <authorList>
            <person name="Kevbrin V."/>
            <person name="Grouzdev D.S."/>
        </authorList>
    </citation>
    <scope>NUCLEOTIDE SEQUENCE [LARGE SCALE GENOMIC DNA]</scope>
    <source>
        <strain evidence="16 17">G-192</strain>
    </source>
</reference>
<dbReference type="Gene3D" id="3.30.1300.30">
    <property type="entry name" value="GSPII I/J protein-like"/>
    <property type="match status" value="1"/>
</dbReference>
<dbReference type="Gene3D" id="2.150.10.10">
    <property type="entry name" value="Serralysin-like metalloprotease, C-terminal"/>
    <property type="match status" value="4"/>
</dbReference>
<evidence type="ECO:0000256" key="4">
    <source>
        <dbReference type="ARBA" id="ARBA00022448"/>
    </source>
</evidence>
<comment type="similarity">
    <text evidence="3">Belongs to the autotransporter-2 (AT-2) (TC 1.B.40) family.</text>
</comment>
<keyword evidence="4" id="KW-0813">Transport</keyword>
<keyword evidence="9" id="KW-0472">Membrane</keyword>
<dbReference type="Gene3D" id="2.60.40.4050">
    <property type="match status" value="1"/>
</dbReference>
<feature type="signal peptide" evidence="12">
    <location>
        <begin position="1"/>
        <end position="34"/>
    </location>
</feature>
<comment type="caution">
    <text evidence="16">The sequence shown here is derived from an EMBL/GenBank/DDBJ whole genome shotgun (WGS) entry which is preliminary data.</text>
</comment>
<evidence type="ECO:0000256" key="1">
    <source>
        <dbReference type="ARBA" id="ARBA00004241"/>
    </source>
</evidence>
<evidence type="ECO:0000256" key="11">
    <source>
        <dbReference type="SAM" id="MobiDB-lite"/>
    </source>
</evidence>
<evidence type="ECO:0000256" key="6">
    <source>
        <dbReference type="ARBA" id="ARBA00022692"/>
    </source>
</evidence>
<evidence type="ECO:0000256" key="8">
    <source>
        <dbReference type="ARBA" id="ARBA00022927"/>
    </source>
</evidence>
<evidence type="ECO:0000313" key="17">
    <source>
        <dbReference type="Proteomes" id="UP000325122"/>
    </source>
</evidence>
<feature type="domain" description="Trimeric autotransporter adhesin YadA-like head" evidence="14">
    <location>
        <begin position="73"/>
        <end position="96"/>
    </location>
</feature>
<name>A0A5M6ZGI3_9PROT</name>
<accession>A0A5M6ZGI3</accession>
<dbReference type="SUPFAM" id="SSF101967">
    <property type="entry name" value="Adhesin YadA, collagen-binding domain"/>
    <property type="match status" value="3"/>
</dbReference>
<dbReference type="GO" id="GO:0009986">
    <property type="term" value="C:cell surface"/>
    <property type="evidence" value="ECO:0007669"/>
    <property type="project" value="UniProtKB-SubCell"/>
</dbReference>
<keyword evidence="6" id="KW-0812">Transmembrane</keyword>
<feature type="domain" description="Trimeric autotransporter adhesin YadA-like head" evidence="14">
    <location>
        <begin position="143"/>
        <end position="169"/>
    </location>
</feature>
<dbReference type="Proteomes" id="UP000325122">
    <property type="component" value="Unassembled WGS sequence"/>
</dbReference>
<feature type="domain" description="Trimeric autotransporter adhesin YadA-like head" evidence="14">
    <location>
        <begin position="244"/>
        <end position="268"/>
    </location>
</feature>
<keyword evidence="8" id="KW-0653">Protein transport</keyword>
<dbReference type="Gene3D" id="1.20.5.340">
    <property type="match status" value="1"/>
</dbReference>
<feature type="domain" description="Trimeric autotransporter adhesin YadA-like head" evidence="14">
    <location>
        <begin position="216"/>
        <end position="239"/>
    </location>
</feature>
<gene>
    <name evidence="16" type="ORF">F1654_08645</name>
</gene>
<dbReference type="Pfam" id="PF05662">
    <property type="entry name" value="YadA_stalk"/>
    <property type="match status" value="2"/>
</dbReference>
<keyword evidence="7 12" id="KW-0732">Signal</keyword>
<dbReference type="Pfam" id="PF05658">
    <property type="entry name" value="YadA_head"/>
    <property type="match status" value="9"/>
</dbReference>
<keyword evidence="17" id="KW-1185">Reference proteome</keyword>
<evidence type="ECO:0000259" key="15">
    <source>
        <dbReference type="Pfam" id="PF05662"/>
    </source>
</evidence>
<feature type="domain" description="Trimeric autotransporter adhesin YadA-like head" evidence="14">
    <location>
        <begin position="641"/>
        <end position="667"/>
    </location>
</feature>
<dbReference type="Gene3D" id="1.20.5.170">
    <property type="match status" value="1"/>
</dbReference>